<protein>
    <submittedName>
        <fullName evidence="1">SBBP repeat-containing protein</fullName>
    </submittedName>
</protein>
<accession>A0ABP8GQ54</accession>
<dbReference type="InterPro" id="IPR052918">
    <property type="entry name" value="Motility_Chemotaxis_Reg"/>
</dbReference>
<gene>
    <name evidence="1" type="ORF">GCM10023149_31770</name>
</gene>
<proteinExistence type="predicted"/>
<organism evidence="1 2">
    <name type="scientific">Mucilaginibacter gynuensis</name>
    <dbReference type="NCBI Taxonomy" id="1302236"/>
    <lineage>
        <taxon>Bacteria</taxon>
        <taxon>Pseudomonadati</taxon>
        <taxon>Bacteroidota</taxon>
        <taxon>Sphingobacteriia</taxon>
        <taxon>Sphingobacteriales</taxon>
        <taxon>Sphingobacteriaceae</taxon>
        <taxon>Mucilaginibacter</taxon>
    </lineage>
</organism>
<dbReference type="RefSeq" id="WP_345212114.1">
    <property type="nucleotide sequence ID" value="NZ_BAABFT010000008.1"/>
</dbReference>
<name>A0ABP8GQ54_9SPHI</name>
<dbReference type="SUPFAM" id="SSF63829">
    <property type="entry name" value="Calcium-dependent phosphotriesterase"/>
    <property type="match status" value="1"/>
</dbReference>
<evidence type="ECO:0000313" key="1">
    <source>
        <dbReference type="EMBL" id="GAA4327976.1"/>
    </source>
</evidence>
<dbReference type="Proteomes" id="UP001500582">
    <property type="component" value="Unassembled WGS sequence"/>
</dbReference>
<reference evidence="2" key="1">
    <citation type="journal article" date="2019" name="Int. J. Syst. Evol. Microbiol.">
        <title>The Global Catalogue of Microorganisms (GCM) 10K type strain sequencing project: providing services to taxonomists for standard genome sequencing and annotation.</title>
        <authorList>
            <consortium name="The Broad Institute Genomics Platform"/>
            <consortium name="The Broad Institute Genome Sequencing Center for Infectious Disease"/>
            <person name="Wu L."/>
            <person name="Ma J."/>
        </authorList>
    </citation>
    <scope>NUCLEOTIDE SEQUENCE [LARGE SCALE GENOMIC DNA]</scope>
    <source>
        <strain evidence="2">JCM 17705</strain>
    </source>
</reference>
<evidence type="ECO:0000313" key="2">
    <source>
        <dbReference type="Proteomes" id="UP001500582"/>
    </source>
</evidence>
<dbReference type="PANTHER" id="PTHR35580">
    <property type="entry name" value="CELL SURFACE GLYCOPROTEIN (S-LAYER PROTEIN)-LIKE PROTEIN"/>
    <property type="match status" value="1"/>
</dbReference>
<dbReference type="PROSITE" id="PS51257">
    <property type="entry name" value="PROKAR_LIPOPROTEIN"/>
    <property type="match status" value="1"/>
</dbReference>
<dbReference type="EMBL" id="BAABFT010000008">
    <property type="protein sequence ID" value="GAA4327976.1"/>
    <property type="molecule type" value="Genomic_DNA"/>
</dbReference>
<keyword evidence="2" id="KW-1185">Reference proteome</keyword>
<dbReference type="PANTHER" id="PTHR35580:SF1">
    <property type="entry name" value="PHYTASE-LIKE DOMAIN-CONTAINING PROTEIN"/>
    <property type="match status" value="1"/>
</dbReference>
<sequence>MNFKLPTLAILLALAVCACKKKTDDVDTQQDLIYTWAKELNAGALTSSQMVRTDVEGNIYIAGRFEGTADFQPGAYIHTITCNGYVDGFLAKYDPTGKLIFVKKIGGTGYDYVTDMVINEKGNIYITGVFNGKEADMDDGSGTHILNGHGYEDIFVAAYTSAGDYIFSTDIGNTTTDLPYSIDADAEGNTVITARRTSNLYIDQTTPGVMLKGMGGYIFKLNASGNFVFVNELACASPFYLSSKIDASGNIYATGLFYDETLPTNGQSDNDFYTLIKFNPEGKQVSGLKNDFGSFRYDMMDMQANGDALIYVVGEDRQNIFLTKYNANGNKSVSKKITAMATPDTGGVELNYVTTDIAGNLYLTGYFKGGANFGNNKILTSKSPEANEYYIAKYNTDGQCVYAKKIDVHGDIAIDKNFNVLMSGNIKGTQDADPGEEVHNLVTCCNINTDPFIAKYAQK</sequence>
<comment type="caution">
    <text evidence="1">The sequence shown here is derived from an EMBL/GenBank/DDBJ whole genome shotgun (WGS) entry which is preliminary data.</text>
</comment>